<comment type="caution">
    <text evidence="10">The sequence shown here is derived from an EMBL/GenBank/DDBJ whole genome shotgun (WGS) entry which is preliminary data.</text>
</comment>
<dbReference type="PANTHER" id="PTHR30221">
    <property type="entry name" value="SMALL-CONDUCTANCE MECHANOSENSITIVE CHANNEL"/>
    <property type="match status" value="1"/>
</dbReference>
<evidence type="ECO:0000259" key="8">
    <source>
        <dbReference type="Pfam" id="PF00924"/>
    </source>
</evidence>
<evidence type="ECO:0000256" key="7">
    <source>
        <dbReference type="RuleBase" id="RU369025"/>
    </source>
</evidence>
<dbReference type="Gene3D" id="1.10.287.1260">
    <property type="match status" value="1"/>
</dbReference>
<dbReference type="PANTHER" id="PTHR30221:SF1">
    <property type="entry name" value="SMALL-CONDUCTANCE MECHANOSENSITIVE CHANNEL"/>
    <property type="match status" value="1"/>
</dbReference>
<keyword evidence="7" id="KW-0406">Ion transport</keyword>
<accession>A0AAE3LQV0</accession>
<sequence>MLPQLLATLLVIVLTWGIAFLAKSIISRVGRKLHLRSNLIEVLSMLSSVGIWLSGILVAVTILFPSITPAKALTTLGLGSVAIGFAFKDTFENFLAGILILVREPFELGDFVECESIEGQVEEITIRDTRIRQTDGQLVVVPNHLLFQNPVTVRTSRDLRRITIACGVAYGEDVDEARDVIKEAVRKVDTVRNDVREVEIFAKAFGASSIDFEVTWWTGSKPLDVRQSRDQVVAAIKSALDSAGIEIPFPYRTMTFAEPLPVQHVDRE</sequence>
<organism evidence="10 11">
    <name type="scientific">Halocynthiibacter halioticoli</name>
    <dbReference type="NCBI Taxonomy" id="2986804"/>
    <lineage>
        <taxon>Bacteria</taxon>
        <taxon>Pseudomonadati</taxon>
        <taxon>Pseudomonadota</taxon>
        <taxon>Alphaproteobacteria</taxon>
        <taxon>Rhodobacterales</taxon>
        <taxon>Paracoccaceae</taxon>
        <taxon>Halocynthiibacter</taxon>
    </lineage>
</organism>
<dbReference type="GO" id="GO:0008381">
    <property type="term" value="F:mechanosensitive monoatomic ion channel activity"/>
    <property type="evidence" value="ECO:0007669"/>
    <property type="project" value="InterPro"/>
</dbReference>
<evidence type="ECO:0000256" key="3">
    <source>
        <dbReference type="ARBA" id="ARBA00022475"/>
    </source>
</evidence>
<keyword evidence="11" id="KW-1185">Reference proteome</keyword>
<evidence type="ECO:0000256" key="1">
    <source>
        <dbReference type="ARBA" id="ARBA00004651"/>
    </source>
</evidence>
<feature type="domain" description="Mechanosensitive ion channel MscS" evidence="8">
    <location>
        <begin position="89"/>
        <end position="151"/>
    </location>
</feature>
<comment type="function">
    <text evidence="7">Mechanosensitive channel that participates in the regulation of osmotic pressure changes within the cell, opening in response to stretch forces in the membrane lipid bilayer, without the need for other proteins. Contributes to normal resistance to hypoosmotic shock. Forms an ion channel of 1.0 nanosiemens conductance with a slight preference for anions.</text>
</comment>
<dbReference type="Pfam" id="PF21082">
    <property type="entry name" value="MS_channel_3rd"/>
    <property type="match status" value="1"/>
</dbReference>
<keyword evidence="7" id="KW-0407">Ion channel</keyword>
<evidence type="ECO:0000256" key="6">
    <source>
        <dbReference type="ARBA" id="ARBA00023136"/>
    </source>
</evidence>
<keyword evidence="5 7" id="KW-1133">Transmembrane helix</keyword>
<dbReference type="InterPro" id="IPR010920">
    <property type="entry name" value="LSM_dom_sf"/>
</dbReference>
<dbReference type="Gene3D" id="3.30.70.100">
    <property type="match status" value="1"/>
</dbReference>
<evidence type="ECO:0000256" key="5">
    <source>
        <dbReference type="ARBA" id="ARBA00022989"/>
    </source>
</evidence>
<evidence type="ECO:0000256" key="2">
    <source>
        <dbReference type="ARBA" id="ARBA00008017"/>
    </source>
</evidence>
<dbReference type="InterPro" id="IPR006685">
    <property type="entry name" value="MscS_channel_2nd"/>
</dbReference>
<dbReference type="SUPFAM" id="SSF50182">
    <property type="entry name" value="Sm-like ribonucleoproteins"/>
    <property type="match status" value="1"/>
</dbReference>
<dbReference type="EMBL" id="JAOYFC010000002">
    <property type="protein sequence ID" value="MCV6824862.1"/>
    <property type="molecule type" value="Genomic_DNA"/>
</dbReference>
<dbReference type="InterPro" id="IPR023408">
    <property type="entry name" value="MscS_beta-dom_sf"/>
</dbReference>
<comment type="caution">
    <text evidence="7">Lacks conserved residue(s) required for the propagation of feature annotation.</text>
</comment>
<keyword evidence="7" id="KW-0997">Cell inner membrane</keyword>
<dbReference type="SUPFAM" id="SSF82861">
    <property type="entry name" value="Mechanosensitive channel protein MscS (YggB), transmembrane region"/>
    <property type="match status" value="1"/>
</dbReference>
<dbReference type="InterPro" id="IPR049278">
    <property type="entry name" value="MS_channel_C"/>
</dbReference>
<evidence type="ECO:0000259" key="9">
    <source>
        <dbReference type="Pfam" id="PF21082"/>
    </source>
</evidence>
<keyword evidence="7" id="KW-0813">Transport</keyword>
<dbReference type="Gene3D" id="2.30.30.60">
    <property type="match status" value="1"/>
</dbReference>
<feature type="domain" description="Mechanosensitive ion channel MscS C-terminal" evidence="9">
    <location>
        <begin position="162"/>
        <end position="247"/>
    </location>
</feature>
<feature type="transmembrane region" description="Helical" evidence="7">
    <location>
        <begin position="6"/>
        <end position="26"/>
    </location>
</feature>
<dbReference type="Proteomes" id="UP001208041">
    <property type="component" value="Unassembled WGS sequence"/>
</dbReference>
<dbReference type="InterPro" id="IPR011014">
    <property type="entry name" value="MscS_channel_TM-2"/>
</dbReference>
<name>A0AAE3LQV0_9RHOB</name>
<evidence type="ECO:0000313" key="10">
    <source>
        <dbReference type="EMBL" id="MCV6824862.1"/>
    </source>
</evidence>
<protein>
    <recommendedName>
        <fullName evidence="7">Small-conductance mechanosensitive channel</fullName>
    </recommendedName>
</protein>
<dbReference type="Pfam" id="PF00924">
    <property type="entry name" value="MS_channel_2nd"/>
    <property type="match status" value="1"/>
</dbReference>
<evidence type="ECO:0000256" key="4">
    <source>
        <dbReference type="ARBA" id="ARBA00022692"/>
    </source>
</evidence>
<keyword evidence="3" id="KW-1003">Cell membrane</keyword>
<dbReference type="SUPFAM" id="SSF82689">
    <property type="entry name" value="Mechanosensitive channel protein MscS (YggB), C-terminal domain"/>
    <property type="match status" value="1"/>
</dbReference>
<gene>
    <name evidence="10" type="ORF">OH136_09870</name>
</gene>
<dbReference type="InterPro" id="IPR011066">
    <property type="entry name" value="MscS_channel_C_sf"/>
</dbReference>
<evidence type="ECO:0000313" key="11">
    <source>
        <dbReference type="Proteomes" id="UP001208041"/>
    </source>
</evidence>
<reference evidence="10" key="1">
    <citation type="submission" date="2022-10" db="EMBL/GenBank/DDBJ databases">
        <authorList>
            <person name="Yue Y."/>
        </authorList>
    </citation>
    <scope>NUCLEOTIDE SEQUENCE</scope>
    <source>
        <strain evidence="10">Z654</strain>
    </source>
</reference>
<proteinExistence type="inferred from homology"/>
<comment type="subunit">
    <text evidence="7">Homoheptamer.</text>
</comment>
<keyword evidence="6 7" id="KW-0472">Membrane</keyword>
<comment type="similarity">
    <text evidence="2 7">Belongs to the MscS (TC 1.A.23) family.</text>
</comment>
<feature type="transmembrane region" description="Helical" evidence="7">
    <location>
        <begin position="38"/>
        <end position="64"/>
    </location>
</feature>
<dbReference type="AlphaFoldDB" id="A0AAE3LQV0"/>
<dbReference type="GO" id="GO:0005886">
    <property type="term" value="C:plasma membrane"/>
    <property type="evidence" value="ECO:0007669"/>
    <property type="project" value="UniProtKB-SubCell"/>
</dbReference>
<comment type="subcellular location">
    <subcellularLocation>
        <location evidence="7">Cell inner membrane</location>
        <topology evidence="7">Multi-pass membrane protein</topology>
    </subcellularLocation>
    <subcellularLocation>
        <location evidence="1">Cell membrane</location>
        <topology evidence="1">Multi-pass membrane protein</topology>
    </subcellularLocation>
</comment>
<keyword evidence="4 7" id="KW-0812">Transmembrane</keyword>
<dbReference type="InterPro" id="IPR045275">
    <property type="entry name" value="MscS_archaea/bacteria_type"/>
</dbReference>